<reference evidence="1" key="1">
    <citation type="submission" date="2004-05" db="EMBL/GenBank/DDBJ databases">
        <authorList>
            <person name="Town C.D."/>
        </authorList>
    </citation>
    <scope>NUCLEOTIDE SEQUENCE</scope>
</reference>
<reference evidence="1" key="2">
    <citation type="submission" date="2007-03" db="EMBL/GenBank/DDBJ databases">
        <authorList>
            <consortium name="The International Medicago Genome Annotation Group"/>
        </authorList>
    </citation>
    <scope>NUCLEOTIDE SEQUENCE</scope>
</reference>
<organism evidence="1">
    <name type="scientific">Medicago truncatula</name>
    <name type="common">Barrel medic</name>
    <name type="synonym">Medicago tribuloides</name>
    <dbReference type="NCBI Taxonomy" id="3880"/>
    <lineage>
        <taxon>Eukaryota</taxon>
        <taxon>Viridiplantae</taxon>
        <taxon>Streptophyta</taxon>
        <taxon>Embryophyta</taxon>
        <taxon>Tracheophyta</taxon>
        <taxon>Spermatophyta</taxon>
        <taxon>Magnoliopsida</taxon>
        <taxon>eudicotyledons</taxon>
        <taxon>Gunneridae</taxon>
        <taxon>Pentapetalae</taxon>
        <taxon>rosids</taxon>
        <taxon>fabids</taxon>
        <taxon>Fabales</taxon>
        <taxon>Fabaceae</taxon>
        <taxon>Papilionoideae</taxon>
        <taxon>50 kb inversion clade</taxon>
        <taxon>NPAAA clade</taxon>
        <taxon>Hologalegina</taxon>
        <taxon>IRL clade</taxon>
        <taxon>Trifolieae</taxon>
        <taxon>Medicago</taxon>
    </lineage>
</organism>
<proteinExistence type="predicted"/>
<evidence type="ECO:0000313" key="1">
    <source>
        <dbReference type="EMBL" id="ABN05704.1"/>
    </source>
</evidence>
<name>A2Q187_MEDTR</name>
<accession>A2Q187</accession>
<protein>
    <submittedName>
        <fullName evidence="1">Uncharacterized protein</fullName>
    </submittedName>
</protein>
<gene>
    <name evidence="1" type="ORF">MtrDRAFT_AC148340g26v2</name>
</gene>
<sequence>MVDDVETISGVVTSKTKHFFVRLEKSHHPQFGPVPASKHITRFTITRLSFALEFHKLKKGVVVRN</sequence>
<dbReference type="EMBL" id="AC148340">
    <property type="protein sequence ID" value="ABN05704.1"/>
    <property type="molecule type" value="Genomic_DNA"/>
</dbReference>
<dbReference type="AlphaFoldDB" id="A2Q187"/>